<dbReference type="GO" id="GO:0003700">
    <property type="term" value="F:DNA-binding transcription factor activity"/>
    <property type="evidence" value="ECO:0007669"/>
    <property type="project" value="InterPro"/>
</dbReference>
<evidence type="ECO:0000259" key="4">
    <source>
        <dbReference type="PROSITE" id="PS50949"/>
    </source>
</evidence>
<dbReference type="InterPro" id="IPR008920">
    <property type="entry name" value="TF_FadR/GntR_C"/>
</dbReference>
<gene>
    <name evidence="5" type="ORF">APZ00_11545</name>
</gene>
<dbReference type="PRINTS" id="PR00035">
    <property type="entry name" value="HTHGNTR"/>
</dbReference>
<dbReference type="AlphaFoldDB" id="A0A0U3P203"/>
<dbReference type="Pfam" id="PF07729">
    <property type="entry name" value="FCD"/>
    <property type="match status" value="1"/>
</dbReference>
<evidence type="ECO:0000313" key="5">
    <source>
        <dbReference type="EMBL" id="ALV27622.1"/>
    </source>
</evidence>
<dbReference type="eggNOG" id="COG1802">
    <property type="taxonomic scope" value="Bacteria"/>
</dbReference>
<dbReference type="InterPro" id="IPR036390">
    <property type="entry name" value="WH_DNA-bd_sf"/>
</dbReference>
<name>A0A0U3P203_9HYPH</name>
<dbReference type="EMBL" id="CP013068">
    <property type="protein sequence ID" value="ALV27622.1"/>
    <property type="molecule type" value="Genomic_DNA"/>
</dbReference>
<sequence>MSAVENLRSRTQPSRSELVEEALRREIVLGKLAAGEVLRELELAQRFEVAQGTIREALMRLSEEGLIIRRARRDTHVSPANSEDVRELLHIRHDIECRAAIRVAEATDGALMKTLEGHLQMMRLAALQEDEYSLLQHDCHFHLSLFAAAHMPVVEPVLARCLVHSQRFKILNSRAEDRDLMATANRHVVIIEAVEARDAKALHQALSHHISTIVDLGPAVMTVGGMPS</sequence>
<dbReference type="InterPro" id="IPR011711">
    <property type="entry name" value="GntR_C"/>
</dbReference>
<dbReference type="CDD" id="cd07377">
    <property type="entry name" value="WHTH_GntR"/>
    <property type="match status" value="1"/>
</dbReference>
<dbReference type="PANTHER" id="PTHR43537">
    <property type="entry name" value="TRANSCRIPTIONAL REGULATOR, GNTR FAMILY"/>
    <property type="match status" value="1"/>
</dbReference>
<keyword evidence="1" id="KW-0805">Transcription regulation</keyword>
<dbReference type="Gene3D" id="1.20.120.530">
    <property type="entry name" value="GntR ligand-binding domain-like"/>
    <property type="match status" value="1"/>
</dbReference>
<organism evidence="5 6">
    <name type="scientific">Pannonibacter phragmitetus</name>
    <dbReference type="NCBI Taxonomy" id="121719"/>
    <lineage>
        <taxon>Bacteria</taxon>
        <taxon>Pseudomonadati</taxon>
        <taxon>Pseudomonadota</taxon>
        <taxon>Alphaproteobacteria</taxon>
        <taxon>Hyphomicrobiales</taxon>
        <taxon>Stappiaceae</taxon>
        <taxon>Pannonibacter</taxon>
    </lineage>
</organism>
<protein>
    <submittedName>
        <fullName evidence="5">GntR family transcriptional regulator</fullName>
    </submittedName>
</protein>
<dbReference type="Gene3D" id="1.10.10.10">
    <property type="entry name" value="Winged helix-like DNA-binding domain superfamily/Winged helix DNA-binding domain"/>
    <property type="match status" value="1"/>
</dbReference>
<dbReference type="SMART" id="SM00895">
    <property type="entry name" value="FCD"/>
    <property type="match status" value="1"/>
</dbReference>
<evidence type="ECO:0000256" key="1">
    <source>
        <dbReference type="ARBA" id="ARBA00023015"/>
    </source>
</evidence>
<evidence type="ECO:0000256" key="3">
    <source>
        <dbReference type="ARBA" id="ARBA00023163"/>
    </source>
</evidence>
<dbReference type="PROSITE" id="PS50949">
    <property type="entry name" value="HTH_GNTR"/>
    <property type="match status" value="1"/>
</dbReference>
<dbReference type="GO" id="GO:0003677">
    <property type="term" value="F:DNA binding"/>
    <property type="evidence" value="ECO:0007669"/>
    <property type="project" value="UniProtKB-KW"/>
</dbReference>
<dbReference type="PANTHER" id="PTHR43537:SF5">
    <property type="entry name" value="UXU OPERON TRANSCRIPTIONAL REGULATOR"/>
    <property type="match status" value="1"/>
</dbReference>
<dbReference type="Pfam" id="PF00392">
    <property type="entry name" value="GntR"/>
    <property type="match status" value="1"/>
</dbReference>
<proteinExistence type="predicted"/>
<accession>A0A0U3P203</accession>
<dbReference type="RefSeq" id="WP_019965938.1">
    <property type="nucleotide sequence ID" value="NZ_CP013068.1"/>
</dbReference>
<keyword evidence="2" id="KW-0238">DNA-binding</keyword>
<dbReference type="SUPFAM" id="SSF46785">
    <property type="entry name" value="Winged helix' DNA-binding domain"/>
    <property type="match status" value="1"/>
</dbReference>
<evidence type="ECO:0000313" key="6">
    <source>
        <dbReference type="Proteomes" id="UP000064921"/>
    </source>
</evidence>
<feature type="domain" description="HTH gntR-type" evidence="4">
    <location>
        <begin position="13"/>
        <end position="80"/>
    </location>
</feature>
<keyword evidence="6" id="KW-1185">Reference proteome</keyword>
<dbReference type="KEGG" id="pphr:APZ00_11545"/>
<dbReference type="InterPro" id="IPR036388">
    <property type="entry name" value="WH-like_DNA-bd_sf"/>
</dbReference>
<dbReference type="Proteomes" id="UP000064921">
    <property type="component" value="Chromosome"/>
</dbReference>
<dbReference type="InterPro" id="IPR000524">
    <property type="entry name" value="Tscrpt_reg_HTH_GntR"/>
</dbReference>
<evidence type="ECO:0000256" key="2">
    <source>
        <dbReference type="ARBA" id="ARBA00023125"/>
    </source>
</evidence>
<reference evidence="5 6" key="1">
    <citation type="submission" date="2015-10" db="EMBL/GenBank/DDBJ databases">
        <title>The world's first case of liver abscess caused by Pannonibacter phragmitetus.</title>
        <authorList>
            <person name="Ming D."/>
            <person name="Wang M."/>
            <person name="Zhou Y."/>
            <person name="Jiang T."/>
            <person name="Hu S."/>
        </authorList>
    </citation>
    <scope>NUCLEOTIDE SEQUENCE [LARGE SCALE GENOMIC DNA]</scope>
    <source>
        <strain evidence="5 6">31801</strain>
    </source>
</reference>
<keyword evidence="3" id="KW-0804">Transcription</keyword>
<dbReference type="STRING" id="121719.APZ00_11545"/>
<dbReference type="SMART" id="SM00345">
    <property type="entry name" value="HTH_GNTR"/>
    <property type="match status" value="1"/>
</dbReference>
<dbReference type="SUPFAM" id="SSF48008">
    <property type="entry name" value="GntR ligand-binding domain-like"/>
    <property type="match status" value="1"/>
</dbReference>
<dbReference type="OrthoDB" id="6087511at2"/>